<evidence type="ECO:0000256" key="2">
    <source>
        <dbReference type="ARBA" id="ARBA00022448"/>
    </source>
</evidence>
<dbReference type="AlphaFoldDB" id="A0AAW1R751"/>
<sequence>MAAEFAAFTSQAILDKFQKRVEVVEVWAGRILAGLVDGTLVVLAPDQQGLGGAGGKWQVQQAIKGFGKKYLSQLQVAQSGSLLFSLSEEGVNAYTLPKFKLTCQANRTRGASRFAWDDERAMLCVGCKKRLLLFHYDGKEFVETRELALPEPVLCMAWCGDSVCLGFKNQYATIHAITGALTDLFSTGNKPGAPCMVPVSKTELLLAKDNVGIFIGPDGKPSRKVGLTWSDCPVALAYSRPYVIALLPNYIEVRSAERVSQHGMAQVLPVRSASLAAATTAPDGSAFVACVSDTSTILRLVPVPLADQALQLADMEEFREALTLAALIPDVQTAGRAELEDALHTRYGHHLFAHGEFDEAMAHFGMCSYANPLMLLSLFPSLAAPKMLEPVASLMTDYKLPPVPEPEGEAYTKAVSVLLPYLLSHRSRLASFDEAGAAPDSQEASSDVEAAEAGQGQAQDGEAGPAHARLAGLDAEQRRQLAVLVDTAILKAMLDMSDTGALLLFVQRPNWADLSEGEKALQAAGRYSELVALYQRRGQHDKALDLLQKLSQKPGSLKQAPQGASAELNGLTGVWAAVKYLVSVGGSEQDLVKRHARWILKADPEAGLEMFIQMEPPLPPATVLPVLTAQAPALCAPYLEAVLHNGVADAAEFHDELALIYLRRLLEDEKAQPDAVAYANNVAQANGTAAGSTSGTDSAFDKLKDLISSSEHLDAERLLSVLPSHSAPEIRALLLERLGRHSEALQIYVHRMKDVKKAEAYCDRFYETKTAGRSKGTMPAAAWNSQDDSAAYDMYLALVQVILEREDESAPSSGRASKPSSSTWGEVARLLSRKQDRIEPNHALNLLPGEVPLHVVLPFLEGAIRGAGEQRRNAAVVKSLRKSENLQIWEELIRCKQRHFIVSSERACTICHKRIGSSAFVAYPDGTLVHYSCYKRTSTGNLGASGGSGMGSHRRVSSGIPIV</sequence>
<dbReference type="PROSITE" id="PS50219">
    <property type="entry name" value="CNH"/>
    <property type="match status" value="1"/>
</dbReference>
<feature type="domain" description="CNH" evidence="7">
    <location>
        <begin position="18"/>
        <end position="283"/>
    </location>
</feature>
<comment type="subcellular location">
    <subcellularLocation>
        <location evidence="1">Cytoplasm</location>
    </subcellularLocation>
</comment>
<gene>
    <name evidence="8" type="ORF">WJX72_005979</name>
</gene>
<protein>
    <recommendedName>
        <fullName evidence="7">CNH domain-containing protein</fullName>
    </recommendedName>
</protein>
<feature type="compositionally biased region" description="Low complexity" evidence="6">
    <location>
        <begin position="451"/>
        <end position="465"/>
    </location>
</feature>
<keyword evidence="9" id="KW-1185">Reference proteome</keyword>
<name>A0AAW1R751_9CHLO</name>
<organism evidence="8 9">
    <name type="scientific">[Myrmecia] bisecta</name>
    <dbReference type="NCBI Taxonomy" id="41462"/>
    <lineage>
        <taxon>Eukaryota</taxon>
        <taxon>Viridiplantae</taxon>
        <taxon>Chlorophyta</taxon>
        <taxon>core chlorophytes</taxon>
        <taxon>Trebouxiophyceae</taxon>
        <taxon>Trebouxiales</taxon>
        <taxon>Trebouxiaceae</taxon>
        <taxon>Myrmecia</taxon>
    </lineage>
</organism>
<comment type="caution">
    <text evidence="8">The sequence shown here is derived from an EMBL/GenBank/DDBJ whole genome shotgun (WGS) entry which is preliminary data.</text>
</comment>
<keyword evidence="4" id="KW-0653">Protein transport</keyword>
<accession>A0AAW1R751</accession>
<keyword evidence="3" id="KW-0963">Cytoplasm</keyword>
<dbReference type="GO" id="GO:0016020">
    <property type="term" value="C:membrane"/>
    <property type="evidence" value="ECO:0007669"/>
    <property type="project" value="TreeGrafter"/>
</dbReference>
<dbReference type="InterPro" id="IPR032914">
    <property type="entry name" value="Vam6/VPS39/TRAP1"/>
</dbReference>
<evidence type="ECO:0000259" key="7">
    <source>
        <dbReference type="PROSITE" id="PS50219"/>
    </source>
</evidence>
<dbReference type="InterPro" id="IPR019453">
    <property type="entry name" value="VPS39/TGFA1_Znf"/>
</dbReference>
<dbReference type="PANTHER" id="PTHR12894:SF27">
    <property type="entry name" value="TRANSFORMING GROWTH FACTOR-BETA RECEPTOR-ASSOCIATED PROTEIN 1"/>
    <property type="match status" value="1"/>
</dbReference>
<dbReference type="PANTHER" id="PTHR12894">
    <property type="entry name" value="CNH DOMAIN CONTAINING"/>
    <property type="match status" value="1"/>
</dbReference>
<dbReference type="Pfam" id="PF10367">
    <property type="entry name" value="zf-Vps39_C"/>
    <property type="match status" value="1"/>
</dbReference>
<reference evidence="8 9" key="1">
    <citation type="journal article" date="2024" name="Nat. Commun.">
        <title>Phylogenomics reveals the evolutionary origins of lichenization in chlorophyte algae.</title>
        <authorList>
            <person name="Puginier C."/>
            <person name="Libourel C."/>
            <person name="Otte J."/>
            <person name="Skaloud P."/>
            <person name="Haon M."/>
            <person name="Grisel S."/>
            <person name="Petersen M."/>
            <person name="Berrin J.G."/>
            <person name="Delaux P.M."/>
            <person name="Dal Grande F."/>
            <person name="Keller J."/>
        </authorList>
    </citation>
    <scope>NUCLEOTIDE SEQUENCE [LARGE SCALE GENOMIC DNA]</scope>
    <source>
        <strain evidence="8 9">SAG 2043</strain>
    </source>
</reference>
<evidence type="ECO:0000256" key="3">
    <source>
        <dbReference type="ARBA" id="ARBA00022490"/>
    </source>
</evidence>
<feature type="repeat" description="CHCR" evidence="5">
    <location>
        <begin position="611"/>
        <end position="807"/>
    </location>
</feature>
<keyword evidence="2" id="KW-0813">Transport</keyword>
<evidence type="ECO:0000256" key="1">
    <source>
        <dbReference type="ARBA" id="ARBA00004496"/>
    </source>
</evidence>
<dbReference type="PROSITE" id="PS50236">
    <property type="entry name" value="CHCR"/>
    <property type="match status" value="1"/>
</dbReference>
<evidence type="ECO:0000313" key="8">
    <source>
        <dbReference type="EMBL" id="KAK9829459.1"/>
    </source>
</evidence>
<dbReference type="Pfam" id="PF00780">
    <property type="entry name" value="CNH"/>
    <property type="match status" value="1"/>
</dbReference>
<dbReference type="GO" id="GO:0005737">
    <property type="term" value="C:cytoplasm"/>
    <property type="evidence" value="ECO:0007669"/>
    <property type="project" value="UniProtKB-SubCell"/>
</dbReference>
<feature type="region of interest" description="Disordered" evidence="6">
    <location>
        <begin position="436"/>
        <end position="465"/>
    </location>
</feature>
<dbReference type="Proteomes" id="UP001489004">
    <property type="component" value="Unassembled WGS sequence"/>
</dbReference>
<dbReference type="SUPFAM" id="SSF69322">
    <property type="entry name" value="Tricorn protease domain 2"/>
    <property type="match status" value="1"/>
</dbReference>
<evidence type="ECO:0000256" key="4">
    <source>
        <dbReference type="ARBA" id="ARBA00022927"/>
    </source>
</evidence>
<evidence type="ECO:0000256" key="5">
    <source>
        <dbReference type="PROSITE-ProRule" id="PRU01006"/>
    </source>
</evidence>
<dbReference type="GO" id="GO:0006914">
    <property type="term" value="P:autophagy"/>
    <property type="evidence" value="ECO:0007669"/>
    <property type="project" value="TreeGrafter"/>
</dbReference>
<dbReference type="GO" id="GO:0006886">
    <property type="term" value="P:intracellular protein transport"/>
    <property type="evidence" value="ECO:0007669"/>
    <property type="project" value="UniProtKB-UniRule"/>
</dbReference>
<dbReference type="InterPro" id="IPR019452">
    <property type="entry name" value="VPS39/TGF_beta_rcpt-assoc_1"/>
</dbReference>
<dbReference type="Pfam" id="PF10366">
    <property type="entry name" value="Vps39_1"/>
    <property type="match status" value="1"/>
</dbReference>
<dbReference type="InterPro" id="IPR000547">
    <property type="entry name" value="Clathrin_H-chain/VPS_repeat"/>
</dbReference>
<evidence type="ECO:0000313" key="9">
    <source>
        <dbReference type="Proteomes" id="UP001489004"/>
    </source>
</evidence>
<dbReference type="InterPro" id="IPR001180">
    <property type="entry name" value="CNH_dom"/>
</dbReference>
<dbReference type="GO" id="GO:0034058">
    <property type="term" value="P:endosomal vesicle fusion"/>
    <property type="evidence" value="ECO:0007669"/>
    <property type="project" value="TreeGrafter"/>
</dbReference>
<dbReference type="EMBL" id="JALJOR010000001">
    <property type="protein sequence ID" value="KAK9829459.1"/>
    <property type="molecule type" value="Genomic_DNA"/>
</dbReference>
<proteinExistence type="predicted"/>
<evidence type="ECO:0000256" key="6">
    <source>
        <dbReference type="SAM" id="MobiDB-lite"/>
    </source>
</evidence>